<feature type="domain" description="Methyltransferase type 11" evidence="1">
    <location>
        <begin position="49"/>
        <end position="142"/>
    </location>
</feature>
<evidence type="ECO:0000313" key="2">
    <source>
        <dbReference type="EMBL" id="GAH23070.1"/>
    </source>
</evidence>
<dbReference type="InterPro" id="IPR029063">
    <property type="entry name" value="SAM-dependent_MTases_sf"/>
</dbReference>
<reference evidence="2" key="1">
    <citation type="journal article" date="2014" name="Front. Microbiol.">
        <title>High frequency of phylogenetically diverse reductive dehalogenase-homologous genes in deep subseafloor sedimentary metagenomes.</title>
        <authorList>
            <person name="Kawai M."/>
            <person name="Futagami T."/>
            <person name="Toyoda A."/>
            <person name="Takaki Y."/>
            <person name="Nishi S."/>
            <person name="Hori S."/>
            <person name="Arai W."/>
            <person name="Tsubouchi T."/>
            <person name="Morono Y."/>
            <person name="Uchiyama I."/>
            <person name="Ito T."/>
            <person name="Fujiyama A."/>
            <person name="Inagaki F."/>
            <person name="Takami H."/>
        </authorList>
    </citation>
    <scope>NUCLEOTIDE SEQUENCE</scope>
    <source>
        <strain evidence="2">Expedition CK06-06</strain>
    </source>
</reference>
<dbReference type="CDD" id="cd02440">
    <property type="entry name" value="AdoMet_MTases"/>
    <property type="match status" value="1"/>
</dbReference>
<gene>
    <name evidence="2" type="ORF">S03H2_01988</name>
</gene>
<dbReference type="EMBL" id="BARU01000629">
    <property type="protein sequence ID" value="GAH23070.1"/>
    <property type="molecule type" value="Genomic_DNA"/>
</dbReference>
<dbReference type="AlphaFoldDB" id="X1ERZ6"/>
<proteinExistence type="predicted"/>
<dbReference type="InterPro" id="IPR052356">
    <property type="entry name" value="Thiol_S-MT"/>
</dbReference>
<protein>
    <recommendedName>
        <fullName evidence="1">Methyltransferase type 11 domain-containing protein</fullName>
    </recommendedName>
</protein>
<dbReference type="PANTHER" id="PTHR45036:SF1">
    <property type="entry name" value="METHYLTRANSFERASE LIKE 7A"/>
    <property type="match status" value="1"/>
</dbReference>
<accession>X1ERZ6</accession>
<organism evidence="2">
    <name type="scientific">marine sediment metagenome</name>
    <dbReference type="NCBI Taxonomy" id="412755"/>
    <lineage>
        <taxon>unclassified sequences</taxon>
        <taxon>metagenomes</taxon>
        <taxon>ecological metagenomes</taxon>
    </lineage>
</organism>
<sequence length="157" mass="18238">MSKSKNTANVRRKYDRIANYYDFFENEVEKRLFRKFRRGMLGSLSGEILEIGVGTGKNLPYYNKKAKVTAIDISPNMLERAKIRAKDLGLEVRFYLMDAQNLDFPDNQFDHIVATFLLCSVPDPVETVKEMKRVLKYDGRILLIEHVLSKNKLIAFL</sequence>
<comment type="caution">
    <text evidence="2">The sequence shown here is derived from an EMBL/GenBank/DDBJ whole genome shotgun (WGS) entry which is preliminary data.</text>
</comment>
<dbReference type="Pfam" id="PF08241">
    <property type="entry name" value="Methyltransf_11"/>
    <property type="match status" value="1"/>
</dbReference>
<dbReference type="PANTHER" id="PTHR45036">
    <property type="entry name" value="METHYLTRANSFERASE LIKE 7B"/>
    <property type="match status" value="1"/>
</dbReference>
<dbReference type="InterPro" id="IPR013216">
    <property type="entry name" value="Methyltransf_11"/>
</dbReference>
<dbReference type="SUPFAM" id="SSF53335">
    <property type="entry name" value="S-adenosyl-L-methionine-dependent methyltransferases"/>
    <property type="match status" value="1"/>
</dbReference>
<dbReference type="Gene3D" id="3.40.50.150">
    <property type="entry name" value="Vaccinia Virus protein VP39"/>
    <property type="match status" value="1"/>
</dbReference>
<dbReference type="GO" id="GO:0008757">
    <property type="term" value="F:S-adenosylmethionine-dependent methyltransferase activity"/>
    <property type="evidence" value="ECO:0007669"/>
    <property type="project" value="InterPro"/>
</dbReference>
<evidence type="ECO:0000259" key="1">
    <source>
        <dbReference type="Pfam" id="PF08241"/>
    </source>
</evidence>
<feature type="non-terminal residue" evidence="2">
    <location>
        <position position="157"/>
    </location>
</feature>
<name>X1ERZ6_9ZZZZ</name>